<keyword evidence="8" id="KW-0695">RNA-directed DNA polymerase</keyword>
<dbReference type="InterPro" id="IPR002589">
    <property type="entry name" value="Macro_dom"/>
</dbReference>
<evidence type="ECO:0000259" key="10">
    <source>
        <dbReference type="PROSITE" id="PS50994"/>
    </source>
</evidence>
<sequence>MTRVVTSGTQPIYQKPYRLPYAQKKEINEQIKQLEQNEIIVPCESPWNAPLLIVPKKMDASGSKKYRVVVDFRKLKNITVGDAFPMPDITSILDQLGKAKYFSCLDLASGYHQIGIHPRDMEKTAFSTSEGHYEFKRMCFGLKGAPATFQRLMNRVLNGINGSRAFVYLDDIIVIGATLQEHTTRLREVFERLRQYNLQLQPPKCEFLRKEVNYLGHVITENGVKPDPKKIECIVNYPVPDNMKKIKSFLGLIGYYRKFIKDFSKKAKPLTNLLKQNQPFVWSDSCEDSFLFFKNILTNEPILQHPDFDRPFIVTTDASNTAIGAILSQGKIGTDLPITYASRTLNKAEKNYNTTEKELLAIVWAVKQFRPYLYGRKFTVVTDHKPLTWLFGVKDPGARLVRWRLQLEEFDYDVIYKPGTQNTNSDALSRISKVNALLHSNYYKQKSYQQFTEEVQTKLITNPNVIEVQGDLFETSKDIALGHCVSKDFKMSQGIALEFRRKFGQIDNLTSQNKEVTEIASIQHNDQNILYIITKNHHQEKPTYETFYQAIKNLRTFCEENQIERLALPKIGSGHDQLNWDQVRTILRYVFKKSKIKLIIYVDTTYSEQEKQNIIKEFHLTPLGGHQGISKTVKRIKLHHSWKGLKNDVIEYVKKCTSCQMNKSSNHSIQQPMVVTTTGSKPFEKIFLDIVGPIDTSLEGNAYILTIQDDLTKFSVATPLPNHTANTIAKAFVEKFVCLHGIPDSILTDQGPDFLSKIFQACCKLLQIETFKTTAYHPQSNGALERSHRTLTEYLRHFVSEQKQNWDQYIAYAMFVYNNSIHATTGYQPYELVYGRQVEVPHSLSRNPQPCYNYDDYNFELRKKLQESHKLARDKIIKTKEKAKTNYDKNEHSININVGDKVLTKDHTQKGKLSPKWKGPFEVISIHDNQNVSIQRGRKKVVIHKNELKIFNS</sequence>
<dbReference type="GO" id="GO:0015074">
    <property type="term" value="P:DNA integration"/>
    <property type="evidence" value="ECO:0007669"/>
    <property type="project" value="InterPro"/>
</dbReference>
<dbReference type="PANTHER" id="PTHR37984">
    <property type="entry name" value="PROTEIN CBG26694"/>
    <property type="match status" value="1"/>
</dbReference>
<dbReference type="InterPro" id="IPR041588">
    <property type="entry name" value="Integrase_H2C2"/>
</dbReference>
<dbReference type="PANTHER" id="PTHR37984:SF5">
    <property type="entry name" value="PROTEIN NYNRIN-LIKE"/>
    <property type="match status" value="1"/>
</dbReference>
<proteinExistence type="predicted"/>
<protein>
    <recommendedName>
        <fullName evidence="1">RNA-directed DNA polymerase</fullName>
        <ecNumber evidence="1">2.7.7.49</ecNumber>
    </recommendedName>
</protein>
<dbReference type="SUPFAM" id="SSF56672">
    <property type="entry name" value="DNA/RNA polymerases"/>
    <property type="match status" value="1"/>
</dbReference>
<keyword evidence="4" id="KW-0548">Nucleotidyltransferase</keyword>
<evidence type="ECO:0000259" key="9">
    <source>
        <dbReference type="PROSITE" id="PS50878"/>
    </source>
</evidence>
<dbReference type="Gene3D" id="3.40.220.10">
    <property type="entry name" value="Leucine Aminopeptidase, subunit E, domain 1"/>
    <property type="match status" value="1"/>
</dbReference>
<dbReference type="Pfam" id="PF17921">
    <property type="entry name" value="Integrase_H2C2"/>
    <property type="match status" value="1"/>
</dbReference>
<dbReference type="CDD" id="cd02901">
    <property type="entry name" value="Macro_Poa1p-like"/>
    <property type="match status" value="1"/>
</dbReference>
<name>A0AAV0Y009_9HEMI</name>
<evidence type="ECO:0000256" key="7">
    <source>
        <dbReference type="ARBA" id="ARBA00022801"/>
    </source>
</evidence>
<dbReference type="GO" id="GO:0003676">
    <property type="term" value="F:nucleic acid binding"/>
    <property type="evidence" value="ECO:0007669"/>
    <property type="project" value="InterPro"/>
</dbReference>
<dbReference type="Gene3D" id="3.10.10.10">
    <property type="entry name" value="HIV Type 1 Reverse Transcriptase, subunit A, domain 1"/>
    <property type="match status" value="1"/>
</dbReference>
<evidence type="ECO:0000313" key="12">
    <source>
        <dbReference type="EMBL" id="CAI6373338.1"/>
    </source>
</evidence>
<dbReference type="EMBL" id="CARXXK010001093">
    <property type="protein sequence ID" value="CAI6373338.1"/>
    <property type="molecule type" value="Genomic_DNA"/>
</dbReference>
<dbReference type="Pfam" id="PF17917">
    <property type="entry name" value="RT_RNaseH"/>
    <property type="match status" value="1"/>
</dbReference>
<dbReference type="SUPFAM" id="SSF53098">
    <property type="entry name" value="Ribonuclease H-like"/>
    <property type="match status" value="1"/>
</dbReference>
<dbReference type="FunFam" id="3.30.420.10:FF:000032">
    <property type="entry name" value="Retrovirus-related Pol polyprotein from transposon 297-like Protein"/>
    <property type="match status" value="1"/>
</dbReference>
<dbReference type="EC" id="2.7.7.49" evidence="1"/>
<dbReference type="PROSITE" id="PS50878">
    <property type="entry name" value="RT_POL"/>
    <property type="match status" value="1"/>
</dbReference>
<dbReference type="CDD" id="cd01647">
    <property type="entry name" value="RT_LTR"/>
    <property type="match status" value="1"/>
</dbReference>
<dbReference type="InterPro" id="IPR000477">
    <property type="entry name" value="RT_dom"/>
</dbReference>
<evidence type="ECO:0000256" key="4">
    <source>
        <dbReference type="ARBA" id="ARBA00022695"/>
    </source>
</evidence>
<evidence type="ECO:0000256" key="6">
    <source>
        <dbReference type="ARBA" id="ARBA00022759"/>
    </source>
</evidence>
<dbReference type="GO" id="GO:0003964">
    <property type="term" value="F:RNA-directed DNA polymerase activity"/>
    <property type="evidence" value="ECO:0007669"/>
    <property type="project" value="UniProtKB-KW"/>
</dbReference>
<dbReference type="InterPro" id="IPR043472">
    <property type="entry name" value="Macro_dom-like"/>
</dbReference>
<evidence type="ECO:0000256" key="8">
    <source>
        <dbReference type="ARBA" id="ARBA00022918"/>
    </source>
</evidence>
<dbReference type="InterPro" id="IPR036397">
    <property type="entry name" value="RNaseH_sf"/>
</dbReference>
<dbReference type="Pfam" id="PF00665">
    <property type="entry name" value="rve"/>
    <property type="match status" value="1"/>
</dbReference>
<feature type="domain" description="Reverse transcriptase" evidence="9">
    <location>
        <begin position="35"/>
        <end position="219"/>
    </location>
</feature>
<feature type="domain" description="Integrase catalytic" evidence="10">
    <location>
        <begin position="678"/>
        <end position="837"/>
    </location>
</feature>
<dbReference type="GO" id="GO:0004519">
    <property type="term" value="F:endonuclease activity"/>
    <property type="evidence" value="ECO:0007669"/>
    <property type="project" value="UniProtKB-KW"/>
</dbReference>
<dbReference type="Pfam" id="PF00078">
    <property type="entry name" value="RVT_1"/>
    <property type="match status" value="1"/>
</dbReference>
<evidence type="ECO:0000259" key="11">
    <source>
        <dbReference type="PROSITE" id="PS51154"/>
    </source>
</evidence>
<keyword evidence="3" id="KW-0808">Transferase</keyword>
<dbReference type="InterPro" id="IPR043128">
    <property type="entry name" value="Rev_trsase/Diguanyl_cyclase"/>
</dbReference>
<dbReference type="GO" id="GO:0006508">
    <property type="term" value="P:proteolysis"/>
    <property type="evidence" value="ECO:0007669"/>
    <property type="project" value="UniProtKB-KW"/>
</dbReference>
<comment type="caution">
    <text evidence="12">The sequence shown here is derived from an EMBL/GenBank/DDBJ whole genome shotgun (WGS) entry which is preliminary data.</text>
</comment>
<dbReference type="FunFam" id="3.30.70.270:FF:000020">
    <property type="entry name" value="Transposon Tf2-6 polyprotein-like Protein"/>
    <property type="match status" value="1"/>
</dbReference>
<dbReference type="CDD" id="cd09274">
    <property type="entry name" value="RNase_HI_RT_Ty3"/>
    <property type="match status" value="1"/>
</dbReference>
<organism evidence="12 13">
    <name type="scientific">Macrosiphum euphorbiae</name>
    <name type="common">potato aphid</name>
    <dbReference type="NCBI Taxonomy" id="13131"/>
    <lineage>
        <taxon>Eukaryota</taxon>
        <taxon>Metazoa</taxon>
        <taxon>Ecdysozoa</taxon>
        <taxon>Arthropoda</taxon>
        <taxon>Hexapoda</taxon>
        <taxon>Insecta</taxon>
        <taxon>Pterygota</taxon>
        <taxon>Neoptera</taxon>
        <taxon>Paraneoptera</taxon>
        <taxon>Hemiptera</taxon>
        <taxon>Sternorrhyncha</taxon>
        <taxon>Aphidomorpha</taxon>
        <taxon>Aphidoidea</taxon>
        <taxon>Aphididae</taxon>
        <taxon>Macrosiphini</taxon>
        <taxon>Macrosiphum</taxon>
    </lineage>
</organism>
<dbReference type="Gene3D" id="3.30.70.270">
    <property type="match status" value="2"/>
</dbReference>
<evidence type="ECO:0000256" key="5">
    <source>
        <dbReference type="ARBA" id="ARBA00022722"/>
    </source>
</evidence>
<keyword evidence="13" id="KW-1185">Reference proteome</keyword>
<dbReference type="InterPro" id="IPR043502">
    <property type="entry name" value="DNA/RNA_pol_sf"/>
</dbReference>
<accession>A0AAV0Y009</accession>
<dbReference type="InterPro" id="IPR012337">
    <property type="entry name" value="RNaseH-like_sf"/>
</dbReference>
<evidence type="ECO:0000256" key="3">
    <source>
        <dbReference type="ARBA" id="ARBA00022679"/>
    </source>
</evidence>
<dbReference type="InterPro" id="IPR041373">
    <property type="entry name" value="RT_RNaseH"/>
</dbReference>
<gene>
    <name evidence="12" type="ORF">MEUPH1_LOCUS27103</name>
</gene>
<keyword evidence="6" id="KW-0255">Endonuclease</keyword>
<reference evidence="12 13" key="1">
    <citation type="submission" date="2023-01" db="EMBL/GenBank/DDBJ databases">
        <authorList>
            <person name="Whitehead M."/>
        </authorList>
    </citation>
    <scope>NUCLEOTIDE SEQUENCE [LARGE SCALE GENOMIC DNA]</scope>
</reference>
<dbReference type="FunFam" id="3.10.10.10:FF:000007">
    <property type="entry name" value="Retrovirus-related Pol polyprotein from transposon 17.6-like Protein"/>
    <property type="match status" value="1"/>
</dbReference>
<dbReference type="PROSITE" id="PS51154">
    <property type="entry name" value="MACRO"/>
    <property type="match status" value="1"/>
</dbReference>
<dbReference type="GO" id="GO:0008233">
    <property type="term" value="F:peptidase activity"/>
    <property type="evidence" value="ECO:0007669"/>
    <property type="project" value="UniProtKB-KW"/>
</dbReference>
<dbReference type="PROSITE" id="PS50994">
    <property type="entry name" value="INTEGRASE"/>
    <property type="match status" value="1"/>
</dbReference>
<evidence type="ECO:0000256" key="1">
    <source>
        <dbReference type="ARBA" id="ARBA00012493"/>
    </source>
</evidence>
<keyword evidence="2" id="KW-0645">Protease</keyword>
<dbReference type="Gene3D" id="3.30.420.10">
    <property type="entry name" value="Ribonuclease H-like superfamily/Ribonuclease H"/>
    <property type="match status" value="1"/>
</dbReference>
<dbReference type="Proteomes" id="UP001160148">
    <property type="component" value="Unassembled WGS sequence"/>
</dbReference>
<dbReference type="GO" id="GO:0042575">
    <property type="term" value="C:DNA polymerase complex"/>
    <property type="evidence" value="ECO:0007669"/>
    <property type="project" value="UniProtKB-ARBA"/>
</dbReference>
<feature type="domain" description="Macro" evidence="11">
    <location>
        <begin position="452"/>
        <end position="617"/>
    </location>
</feature>
<keyword evidence="7" id="KW-0378">Hydrolase</keyword>
<evidence type="ECO:0000256" key="2">
    <source>
        <dbReference type="ARBA" id="ARBA00022670"/>
    </source>
</evidence>
<dbReference type="AlphaFoldDB" id="A0AAV0Y009"/>
<dbReference type="Gene3D" id="2.30.30.850">
    <property type="match status" value="1"/>
</dbReference>
<dbReference type="SUPFAM" id="SSF52949">
    <property type="entry name" value="Macro domain-like"/>
    <property type="match status" value="1"/>
</dbReference>
<keyword evidence="5" id="KW-0540">Nuclease</keyword>
<dbReference type="InterPro" id="IPR001584">
    <property type="entry name" value="Integrase_cat-core"/>
</dbReference>
<dbReference type="InterPro" id="IPR050951">
    <property type="entry name" value="Retrovirus_Pol_polyprotein"/>
</dbReference>
<evidence type="ECO:0000313" key="13">
    <source>
        <dbReference type="Proteomes" id="UP001160148"/>
    </source>
</evidence>